<dbReference type="GO" id="GO:0008168">
    <property type="term" value="F:methyltransferase activity"/>
    <property type="evidence" value="ECO:0007669"/>
    <property type="project" value="UniProtKB-KW"/>
</dbReference>
<name>A0ABV9NIQ5_9GAMM</name>
<dbReference type="Gene3D" id="3.40.50.150">
    <property type="entry name" value="Vaccinia Virus protein VP39"/>
    <property type="match status" value="1"/>
</dbReference>
<keyword evidence="2" id="KW-1185">Reference proteome</keyword>
<dbReference type="CDD" id="cd02440">
    <property type="entry name" value="AdoMet_MTases"/>
    <property type="match status" value="1"/>
</dbReference>
<proteinExistence type="predicted"/>
<dbReference type="GO" id="GO:0032259">
    <property type="term" value="P:methylation"/>
    <property type="evidence" value="ECO:0007669"/>
    <property type="project" value="UniProtKB-KW"/>
</dbReference>
<dbReference type="EC" id="2.1.1.-" evidence="1"/>
<evidence type="ECO:0000313" key="1">
    <source>
        <dbReference type="EMBL" id="MFC4728247.1"/>
    </source>
</evidence>
<protein>
    <submittedName>
        <fullName evidence="1">Class I SAM-dependent methyltransferase</fullName>
        <ecNumber evidence="1">2.1.1.-</ecNumber>
    </submittedName>
</protein>
<dbReference type="Proteomes" id="UP001595892">
    <property type="component" value="Unassembled WGS sequence"/>
</dbReference>
<accession>A0ABV9NIQ5</accession>
<dbReference type="SUPFAM" id="SSF53335">
    <property type="entry name" value="S-adenosyl-L-methionine-dependent methyltransferases"/>
    <property type="match status" value="1"/>
</dbReference>
<dbReference type="EMBL" id="JBHSGG010000024">
    <property type="protein sequence ID" value="MFC4728247.1"/>
    <property type="molecule type" value="Genomic_DNA"/>
</dbReference>
<dbReference type="InterPro" id="IPR029063">
    <property type="entry name" value="SAM-dependent_MTases_sf"/>
</dbReference>
<evidence type="ECO:0000313" key="2">
    <source>
        <dbReference type="Proteomes" id="UP001595892"/>
    </source>
</evidence>
<organism evidence="1 2">
    <name type="scientific">Coralloluteibacterium thermophilum</name>
    <dbReference type="NCBI Taxonomy" id="2707049"/>
    <lineage>
        <taxon>Bacteria</taxon>
        <taxon>Pseudomonadati</taxon>
        <taxon>Pseudomonadota</taxon>
        <taxon>Gammaproteobacteria</taxon>
        <taxon>Lysobacterales</taxon>
        <taxon>Lysobacteraceae</taxon>
        <taxon>Coralloluteibacterium</taxon>
    </lineage>
</organism>
<keyword evidence="1" id="KW-0489">Methyltransferase</keyword>
<dbReference type="RefSeq" id="WP_377004275.1">
    <property type="nucleotide sequence ID" value="NZ_JBHSGG010000024.1"/>
</dbReference>
<keyword evidence="1" id="KW-0808">Transferase</keyword>
<sequence length="248" mass="28171">MTSLFQEIEALHGATPWGAVLDAGSGPSSIRWIETLPTARWTAVTGAPGMADGIRDALRRPMRDGDRVVLGNWQDPDLLACERYDTVLADYLLGAIEGFAPYWQDLLFERLRPLTAGRLYVIGTEPYVPVLRDEPHARLVGDIGRLRDACLLMVRDRPYREFPIDWTLRHLERAGFRPVAVERYPIRYGRRFVDGQLDMCLRRLPRLHDPALETALRHRIETLRARAHAVIEQDGALRHGADYIVAAD</sequence>
<gene>
    <name evidence="1" type="ORF">ACFO3Q_08705</name>
</gene>
<reference evidence="2" key="1">
    <citation type="journal article" date="2019" name="Int. J. Syst. Evol. Microbiol.">
        <title>The Global Catalogue of Microorganisms (GCM) 10K type strain sequencing project: providing services to taxonomists for standard genome sequencing and annotation.</title>
        <authorList>
            <consortium name="The Broad Institute Genomics Platform"/>
            <consortium name="The Broad Institute Genome Sequencing Center for Infectious Disease"/>
            <person name="Wu L."/>
            <person name="Ma J."/>
        </authorList>
    </citation>
    <scope>NUCLEOTIDE SEQUENCE [LARGE SCALE GENOMIC DNA]</scope>
    <source>
        <strain evidence="2">CGMCC 1.13574</strain>
    </source>
</reference>
<comment type="caution">
    <text evidence="1">The sequence shown here is derived from an EMBL/GenBank/DDBJ whole genome shotgun (WGS) entry which is preliminary data.</text>
</comment>